<dbReference type="EMBL" id="JANFNH010000003">
    <property type="protein sequence ID" value="MCQ4041654.1"/>
    <property type="molecule type" value="Genomic_DNA"/>
</dbReference>
<dbReference type="Gene3D" id="1.10.10.10">
    <property type="entry name" value="Winged helix-like DNA-binding domain superfamily/Winged helix DNA-binding domain"/>
    <property type="match status" value="1"/>
</dbReference>
<gene>
    <name evidence="2" type="ORF">NON19_06340</name>
</gene>
<sequence length="153" mass="16542">MPPSHNPDLADAPQNTMDALVQLSFLIQGLLTRVASDHDLSLIQIRLLGVLRDRRPGMLELARHLGLDKSSMTGLVTRAEKRGLVQRLPSPHDGRSVLVSLTPAGQRLTKRITAEVDQQITALTTSLTATEHTHIRALAAKLLHAAATSDAAQ</sequence>
<dbReference type="SUPFAM" id="SSF46785">
    <property type="entry name" value="Winged helix' DNA-binding domain"/>
    <property type="match status" value="1"/>
</dbReference>
<dbReference type="PROSITE" id="PS50995">
    <property type="entry name" value="HTH_MARR_2"/>
    <property type="match status" value="1"/>
</dbReference>
<dbReference type="InterPro" id="IPR036390">
    <property type="entry name" value="WH_DNA-bd_sf"/>
</dbReference>
<evidence type="ECO:0000259" key="1">
    <source>
        <dbReference type="PROSITE" id="PS50995"/>
    </source>
</evidence>
<name>A0ABT1P8F4_9ACTN</name>
<comment type="caution">
    <text evidence="2">The sequence shown here is derived from an EMBL/GenBank/DDBJ whole genome shotgun (WGS) entry which is preliminary data.</text>
</comment>
<feature type="domain" description="HTH marR-type" evidence="1">
    <location>
        <begin position="13"/>
        <end position="144"/>
    </location>
</feature>
<dbReference type="Proteomes" id="UP001206206">
    <property type="component" value="Unassembled WGS sequence"/>
</dbReference>
<reference evidence="2 3" key="1">
    <citation type="submission" date="2022-06" db="EMBL/GenBank/DDBJ databases">
        <title>Draft genome sequence of type strain Streptomyces rubrisoli DSM 42083.</title>
        <authorList>
            <person name="Duangmal K."/>
            <person name="Klaysubun C."/>
        </authorList>
    </citation>
    <scope>NUCLEOTIDE SEQUENCE [LARGE SCALE GENOMIC DNA]</scope>
    <source>
        <strain evidence="2 3">DSM 42083</strain>
    </source>
</reference>
<evidence type="ECO:0000313" key="3">
    <source>
        <dbReference type="Proteomes" id="UP001206206"/>
    </source>
</evidence>
<protein>
    <submittedName>
        <fullName evidence="2">MarR family transcriptional regulator</fullName>
    </submittedName>
</protein>
<dbReference type="PANTHER" id="PTHR33164:SF43">
    <property type="entry name" value="HTH-TYPE TRANSCRIPTIONAL REPRESSOR YETL"/>
    <property type="match status" value="1"/>
</dbReference>
<organism evidence="2 3">
    <name type="scientific">Streptantibioticus rubrisoli</name>
    <dbReference type="NCBI Taxonomy" id="1387313"/>
    <lineage>
        <taxon>Bacteria</taxon>
        <taxon>Bacillati</taxon>
        <taxon>Actinomycetota</taxon>
        <taxon>Actinomycetes</taxon>
        <taxon>Kitasatosporales</taxon>
        <taxon>Streptomycetaceae</taxon>
        <taxon>Streptantibioticus</taxon>
    </lineage>
</organism>
<dbReference type="RefSeq" id="WP_255925638.1">
    <property type="nucleotide sequence ID" value="NZ_JANFNH010000003.1"/>
</dbReference>
<dbReference type="InterPro" id="IPR036388">
    <property type="entry name" value="WH-like_DNA-bd_sf"/>
</dbReference>
<dbReference type="PANTHER" id="PTHR33164">
    <property type="entry name" value="TRANSCRIPTIONAL REGULATOR, MARR FAMILY"/>
    <property type="match status" value="1"/>
</dbReference>
<proteinExistence type="predicted"/>
<dbReference type="PRINTS" id="PR00598">
    <property type="entry name" value="HTHMARR"/>
</dbReference>
<accession>A0ABT1P8F4</accession>
<dbReference type="SMART" id="SM00347">
    <property type="entry name" value="HTH_MARR"/>
    <property type="match status" value="1"/>
</dbReference>
<dbReference type="InterPro" id="IPR000835">
    <property type="entry name" value="HTH_MarR-typ"/>
</dbReference>
<dbReference type="Pfam" id="PF12802">
    <property type="entry name" value="MarR_2"/>
    <property type="match status" value="1"/>
</dbReference>
<evidence type="ECO:0000313" key="2">
    <source>
        <dbReference type="EMBL" id="MCQ4041654.1"/>
    </source>
</evidence>
<dbReference type="InterPro" id="IPR039422">
    <property type="entry name" value="MarR/SlyA-like"/>
</dbReference>
<keyword evidence="3" id="KW-1185">Reference proteome</keyword>